<sequence length="273" mass="30155">MMTEEDNSKTRNGLVVNRRSILRTTGAALATSGSIAGISGSAAAENGCPEPDNGESYWDCWDDSETWDEANGMNHNPDGDRYQAQIKTSIGAKNTDSDDCDNCVYYHFDIASSVEARKKYEHMENKPNIWSYGIRWNASDSVTGDPQPLDSNNTQSGISDPDGDASAEDDKEEAFLALADVIVAGGTLLYPAYSGSAFLYTVARTSDMFVEEEENQVTFSDNTDKHKAVNFAMNNFRFQVDEYESGTVEIETFVNATHEHTLTSKTFDLDRHL</sequence>
<dbReference type="Proteomes" id="UP000198902">
    <property type="component" value="Unassembled WGS sequence"/>
</dbReference>
<feature type="region of interest" description="Disordered" evidence="1">
    <location>
        <begin position="141"/>
        <end position="169"/>
    </location>
</feature>
<dbReference type="EMBL" id="CSTE01000002">
    <property type="protein sequence ID" value="CQR49888.1"/>
    <property type="molecule type" value="Genomic_DNA"/>
</dbReference>
<name>A0A0D6JQJ5_9EURY</name>
<feature type="compositionally biased region" description="Polar residues" evidence="1">
    <location>
        <begin position="141"/>
        <end position="158"/>
    </location>
</feature>
<dbReference type="AlphaFoldDB" id="A0A0D6JQJ5"/>
<evidence type="ECO:0000313" key="3">
    <source>
        <dbReference type="Proteomes" id="UP000198902"/>
    </source>
</evidence>
<keyword evidence="3" id="KW-1185">Reference proteome</keyword>
<protein>
    <submittedName>
        <fullName evidence="2">Uncharacterized protein</fullName>
    </submittedName>
</protein>
<proteinExistence type="predicted"/>
<dbReference type="PROSITE" id="PS51318">
    <property type="entry name" value="TAT"/>
    <property type="match status" value="1"/>
</dbReference>
<evidence type="ECO:0000313" key="2">
    <source>
        <dbReference type="EMBL" id="CQR49888.1"/>
    </source>
</evidence>
<reference evidence="3" key="1">
    <citation type="submission" date="2015-03" db="EMBL/GenBank/DDBJ databases">
        <authorList>
            <person name="Urmite Genomes"/>
        </authorList>
    </citation>
    <scope>NUCLEOTIDE SEQUENCE [LARGE SCALE GENOMIC DNA]</scope>
    <source>
        <strain evidence="3">Arc-Hr</strain>
    </source>
</reference>
<organism evidence="2 3">
    <name type="scientific">Haloferax massiliensis</name>
    <dbReference type="NCBI Taxonomy" id="1476858"/>
    <lineage>
        <taxon>Archaea</taxon>
        <taxon>Methanobacteriati</taxon>
        <taxon>Methanobacteriota</taxon>
        <taxon>Stenosarchaea group</taxon>
        <taxon>Halobacteria</taxon>
        <taxon>Halobacteriales</taxon>
        <taxon>Haloferacaceae</taxon>
        <taxon>Haloferax</taxon>
    </lineage>
</organism>
<dbReference type="InterPro" id="IPR006311">
    <property type="entry name" value="TAT_signal"/>
</dbReference>
<gene>
    <name evidence="2" type="ORF">BN996_01364</name>
</gene>
<accession>A0A0D6JQJ5</accession>
<evidence type="ECO:0000256" key="1">
    <source>
        <dbReference type="SAM" id="MobiDB-lite"/>
    </source>
</evidence>